<dbReference type="InterPro" id="IPR035093">
    <property type="entry name" value="RelE/ParE_toxin_dom_sf"/>
</dbReference>
<dbReference type="Pfam" id="PF05016">
    <property type="entry name" value="ParE_toxin"/>
    <property type="match status" value="1"/>
</dbReference>
<dbReference type="InterPro" id="IPR051803">
    <property type="entry name" value="TA_system_RelE-like_toxin"/>
</dbReference>
<dbReference type="PANTHER" id="PTHR33755">
    <property type="entry name" value="TOXIN PARE1-RELATED"/>
    <property type="match status" value="1"/>
</dbReference>
<comment type="caution">
    <text evidence="3">The sequence shown here is derived from an EMBL/GenBank/DDBJ whole genome shotgun (WGS) entry which is preliminary data.</text>
</comment>
<dbReference type="EMBL" id="JACXAE010000095">
    <property type="protein sequence ID" value="MBD2776503.1"/>
    <property type="molecule type" value="Genomic_DNA"/>
</dbReference>
<organism evidence="3 4">
    <name type="scientific">Iningainema tapete BLCC-T55</name>
    <dbReference type="NCBI Taxonomy" id="2748662"/>
    <lineage>
        <taxon>Bacteria</taxon>
        <taxon>Bacillati</taxon>
        <taxon>Cyanobacteriota</taxon>
        <taxon>Cyanophyceae</taxon>
        <taxon>Nostocales</taxon>
        <taxon>Scytonemataceae</taxon>
        <taxon>Iningainema tapete</taxon>
    </lineage>
</organism>
<evidence type="ECO:0000313" key="3">
    <source>
        <dbReference type="EMBL" id="MBD2776503.1"/>
    </source>
</evidence>
<evidence type="ECO:0000256" key="2">
    <source>
        <dbReference type="ARBA" id="ARBA00022649"/>
    </source>
</evidence>
<dbReference type="InterPro" id="IPR007712">
    <property type="entry name" value="RelE/ParE_toxin"/>
</dbReference>
<dbReference type="Gene3D" id="3.30.2310.20">
    <property type="entry name" value="RelE-like"/>
    <property type="match status" value="1"/>
</dbReference>
<evidence type="ECO:0000256" key="1">
    <source>
        <dbReference type="ARBA" id="ARBA00006226"/>
    </source>
</evidence>
<keyword evidence="4" id="KW-1185">Reference proteome</keyword>
<accession>A0A8J6Y015</accession>
<keyword evidence="2" id="KW-1277">Toxin-antitoxin system</keyword>
<dbReference type="Proteomes" id="UP000629098">
    <property type="component" value="Unassembled WGS sequence"/>
</dbReference>
<evidence type="ECO:0000313" key="4">
    <source>
        <dbReference type="Proteomes" id="UP000629098"/>
    </source>
</evidence>
<gene>
    <name evidence="3" type="ORF">ICL16_31725</name>
</gene>
<name>A0A8J6Y015_9CYAN</name>
<protein>
    <submittedName>
        <fullName evidence="3">Type II toxin-antitoxin system RelE/ParE family toxin</fullName>
    </submittedName>
</protein>
<dbReference type="PANTHER" id="PTHR33755:SF6">
    <property type="entry name" value="PLASMID STABILIZATION SYSTEM PROTEIN"/>
    <property type="match status" value="1"/>
</dbReference>
<comment type="similarity">
    <text evidence="1">Belongs to the RelE toxin family.</text>
</comment>
<dbReference type="NCBIfam" id="TIGR02385">
    <property type="entry name" value="RelE_StbE"/>
    <property type="match status" value="1"/>
</dbReference>
<dbReference type="AlphaFoldDB" id="A0A8J6Y015"/>
<sequence>MRIKWLKKALRNIVQIHEYIARDNPAAAISVTLKIQQAVNQLADTPYIGRIGRVEGTRELVILQTPYIVIYRIKGESVQIIRVLHSSRKYPNND</sequence>
<proteinExistence type="inferred from homology"/>
<reference evidence="3" key="1">
    <citation type="submission" date="2020-09" db="EMBL/GenBank/DDBJ databases">
        <title>Iningainema tapete sp. nov. (Scytonemataceae, Cyanobacteria) from greenhouses in central Florida (USA) produces two types of nodularin with biosynthetic potential for microcystin-LR and anabaenopeptins.</title>
        <authorList>
            <person name="Berthold D.E."/>
            <person name="Lefler F.W."/>
            <person name="Huang I.-S."/>
            <person name="Abdulla H."/>
            <person name="Zimba P.V."/>
            <person name="Laughinghouse H.D. IV."/>
        </authorList>
    </citation>
    <scope>NUCLEOTIDE SEQUENCE</scope>
    <source>
        <strain evidence="3">BLCCT55</strain>
    </source>
</reference>
<dbReference type="RefSeq" id="WP_190835570.1">
    <property type="nucleotide sequence ID" value="NZ_CAWPPI010000095.1"/>
</dbReference>